<dbReference type="STRING" id="418985.A0A1V9XRA2"/>
<keyword evidence="5 7" id="KW-0408">Iron</keyword>
<comment type="similarity">
    <text evidence="1 8">Belongs to the cytochrome P450 family.</text>
</comment>
<dbReference type="Pfam" id="PF00067">
    <property type="entry name" value="p450"/>
    <property type="match status" value="1"/>
</dbReference>
<dbReference type="InterPro" id="IPR017972">
    <property type="entry name" value="Cyt_P450_CS"/>
</dbReference>
<dbReference type="AlphaFoldDB" id="A0A1V9XRA2"/>
<dbReference type="GO" id="GO:0042446">
    <property type="term" value="P:hormone biosynthetic process"/>
    <property type="evidence" value="ECO:0007669"/>
    <property type="project" value="TreeGrafter"/>
</dbReference>
<evidence type="ECO:0000256" key="2">
    <source>
        <dbReference type="ARBA" id="ARBA00022617"/>
    </source>
</evidence>
<evidence type="ECO:0000313" key="10">
    <source>
        <dbReference type="Proteomes" id="UP000192247"/>
    </source>
</evidence>
<organism evidence="9 10">
    <name type="scientific">Tropilaelaps mercedesae</name>
    <dbReference type="NCBI Taxonomy" id="418985"/>
    <lineage>
        <taxon>Eukaryota</taxon>
        <taxon>Metazoa</taxon>
        <taxon>Ecdysozoa</taxon>
        <taxon>Arthropoda</taxon>
        <taxon>Chelicerata</taxon>
        <taxon>Arachnida</taxon>
        <taxon>Acari</taxon>
        <taxon>Parasitiformes</taxon>
        <taxon>Mesostigmata</taxon>
        <taxon>Gamasina</taxon>
        <taxon>Dermanyssoidea</taxon>
        <taxon>Laelapidae</taxon>
        <taxon>Tropilaelaps</taxon>
    </lineage>
</organism>
<proteinExistence type="inferred from homology"/>
<dbReference type="GO" id="GO:0042448">
    <property type="term" value="P:progesterone metabolic process"/>
    <property type="evidence" value="ECO:0007669"/>
    <property type="project" value="TreeGrafter"/>
</dbReference>
<dbReference type="PANTHER" id="PTHR24289">
    <property type="entry name" value="STEROID 17-ALPHA-HYDROXYLASE/17,20 LYASE"/>
    <property type="match status" value="1"/>
</dbReference>
<keyword evidence="2 7" id="KW-0349">Heme</keyword>
<evidence type="ECO:0000256" key="3">
    <source>
        <dbReference type="ARBA" id="ARBA00022723"/>
    </source>
</evidence>
<evidence type="ECO:0000313" key="9">
    <source>
        <dbReference type="EMBL" id="OQR76019.1"/>
    </source>
</evidence>
<comment type="cofactor">
    <cofactor evidence="7">
        <name>heme</name>
        <dbReference type="ChEBI" id="CHEBI:30413"/>
    </cofactor>
</comment>
<keyword evidence="6 8" id="KW-0503">Monooxygenase</keyword>
<evidence type="ECO:0000256" key="6">
    <source>
        <dbReference type="ARBA" id="ARBA00023033"/>
    </source>
</evidence>
<keyword evidence="3 7" id="KW-0479">Metal-binding</keyword>
<evidence type="ECO:0000256" key="5">
    <source>
        <dbReference type="ARBA" id="ARBA00023004"/>
    </source>
</evidence>
<dbReference type="PRINTS" id="PR00463">
    <property type="entry name" value="EP450I"/>
</dbReference>
<keyword evidence="4 8" id="KW-0560">Oxidoreductase</keyword>
<dbReference type="OrthoDB" id="6513420at2759"/>
<dbReference type="InParanoid" id="A0A1V9XRA2"/>
<dbReference type="InterPro" id="IPR001128">
    <property type="entry name" value="Cyt_P450"/>
</dbReference>
<dbReference type="PROSITE" id="PS00086">
    <property type="entry name" value="CYTOCHROME_P450"/>
    <property type="match status" value="1"/>
</dbReference>
<evidence type="ECO:0000256" key="8">
    <source>
        <dbReference type="RuleBase" id="RU000461"/>
    </source>
</evidence>
<dbReference type="Gene3D" id="1.10.630.10">
    <property type="entry name" value="Cytochrome P450"/>
    <property type="match status" value="1"/>
</dbReference>
<dbReference type="PANTHER" id="PTHR24289:SF1">
    <property type="entry name" value="STEROID 17-ALPHA-HYDROXYLASE_17,20 LYASE"/>
    <property type="match status" value="1"/>
</dbReference>
<accession>A0A1V9XRA2</accession>
<evidence type="ECO:0000256" key="7">
    <source>
        <dbReference type="PIRSR" id="PIRSR602401-1"/>
    </source>
</evidence>
<sequence length="464" mass="51885">MSELRKPLPLYEKAIRWIKIYGDPLTIWIGNRPIVICSTKESFKDIAGPLRNILGGRMQSNLGDLQKRGFEDVLFSDFSPAWDVLRRVAHVAMRKYAKSEKLAQLTALRVDVETNDLFSTAKCTKDKNGNPVAIGGATEFIENIMTSVIAVSAFGAGFERDNPDFETLRKLALIFETEAPNGLPSDVMPILGWIFFRQENLVRKTIETFTSLTDRWFEAAKKSHQPGDTRHFTDALLNARDEFLADNRDSAKYLIDNNLRQAVFDIFGAGIGTTKTILTYCFLHLANEPNIQDELRDEIVQAIGHTAVCSSTDRRALPKTTAFIQEVIRYHPAAPLALPRTALADVTINNRFIPKGTNVLINLYANNRDPDIWGQDATEFRPNRFLTASKEQLSLGLTSFGIGARSCPGEKMAQADILYVVVRTLQNVRLSCIDGPGTADMESINSDILLDAKRQNMVFTRVPV</sequence>
<reference evidence="9 10" key="1">
    <citation type="journal article" date="2017" name="Gigascience">
        <title>Draft genome of the honey bee ectoparasitic mite, Tropilaelaps mercedesae, is shaped by the parasitic life history.</title>
        <authorList>
            <person name="Dong X."/>
            <person name="Armstrong S.D."/>
            <person name="Xia D."/>
            <person name="Makepeace B.L."/>
            <person name="Darby A.C."/>
            <person name="Kadowaki T."/>
        </authorList>
    </citation>
    <scope>NUCLEOTIDE SEQUENCE [LARGE SCALE GENOMIC DNA]</scope>
    <source>
        <strain evidence="9">Wuxi-XJTLU</strain>
    </source>
</reference>
<dbReference type="PRINTS" id="PR00385">
    <property type="entry name" value="P450"/>
</dbReference>
<feature type="binding site" description="axial binding residue" evidence="7">
    <location>
        <position position="407"/>
    </location>
    <ligand>
        <name>heme</name>
        <dbReference type="ChEBI" id="CHEBI:30413"/>
    </ligand>
    <ligandPart>
        <name>Fe</name>
        <dbReference type="ChEBI" id="CHEBI:18248"/>
    </ligandPart>
</feature>
<evidence type="ECO:0000256" key="4">
    <source>
        <dbReference type="ARBA" id="ARBA00023002"/>
    </source>
</evidence>
<name>A0A1V9XRA2_9ACAR</name>
<evidence type="ECO:0000256" key="1">
    <source>
        <dbReference type="ARBA" id="ARBA00010617"/>
    </source>
</evidence>
<dbReference type="SUPFAM" id="SSF48264">
    <property type="entry name" value="Cytochrome P450"/>
    <property type="match status" value="1"/>
</dbReference>
<dbReference type="InterPro" id="IPR036396">
    <property type="entry name" value="Cyt_P450_sf"/>
</dbReference>
<dbReference type="GO" id="GO:0020037">
    <property type="term" value="F:heme binding"/>
    <property type="evidence" value="ECO:0007669"/>
    <property type="project" value="InterPro"/>
</dbReference>
<comment type="caution">
    <text evidence="9">The sequence shown here is derived from an EMBL/GenBank/DDBJ whole genome shotgun (WGS) entry which is preliminary data.</text>
</comment>
<keyword evidence="10" id="KW-1185">Reference proteome</keyword>
<dbReference type="GO" id="GO:0004508">
    <property type="term" value="F:steroid 17-alpha-monooxygenase activity"/>
    <property type="evidence" value="ECO:0007669"/>
    <property type="project" value="TreeGrafter"/>
</dbReference>
<dbReference type="EMBL" id="MNPL01005441">
    <property type="protein sequence ID" value="OQR76019.1"/>
    <property type="molecule type" value="Genomic_DNA"/>
</dbReference>
<dbReference type="InterPro" id="IPR002401">
    <property type="entry name" value="Cyt_P450_E_grp-I"/>
</dbReference>
<gene>
    <name evidence="9" type="ORF">BIW11_00664</name>
</gene>
<dbReference type="Proteomes" id="UP000192247">
    <property type="component" value="Unassembled WGS sequence"/>
</dbReference>
<dbReference type="GO" id="GO:0005506">
    <property type="term" value="F:iron ion binding"/>
    <property type="evidence" value="ECO:0007669"/>
    <property type="project" value="InterPro"/>
</dbReference>
<protein>
    <submittedName>
        <fullName evidence="9">Steroid 17-alpha-hydroxylase/17</fullName>
    </submittedName>
</protein>